<proteinExistence type="predicted"/>
<feature type="compositionally biased region" description="Basic and acidic residues" evidence="6">
    <location>
        <begin position="114"/>
        <end position="123"/>
    </location>
</feature>
<feature type="region of interest" description="Disordered" evidence="6">
    <location>
        <begin position="1"/>
        <end position="138"/>
    </location>
</feature>
<keyword evidence="9" id="KW-1185">Reference proteome</keyword>
<dbReference type="InterPro" id="IPR009057">
    <property type="entry name" value="Homeodomain-like_sf"/>
</dbReference>
<dbReference type="RefSeq" id="XP_014672056.1">
    <property type="nucleotide sequence ID" value="XM_014816570.1"/>
</dbReference>
<dbReference type="PANTHER" id="PTHR10865:SF28">
    <property type="entry name" value="ELM2 DOMAIN-CONTAINING PROTEIN"/>
    <property type="match status" value="1"/>
</dbReference>
<keyword evidence="3" id="KW-0805">Transcription regulation</keyword>
<dbReference type="PANTHER" id="PTHR10865">
    <property type="entry name" value="METASTASIS-ASSOCIATED PROTEIN AND MESODERM INDUCTION EARLY RESPONSE PROTEIN"/>
    <property type="match status" value="1"/>
</dbReference>
<dbReference type="SMART" id="SM01189">
    <property type="entry name" value="ELM2"/>
    <property type="match status" value="1"/>
</dbReference>
<dbReference type="SUPFAM" id="SSF46689">
    <property type="entry name" value="Homeodomain-like"/>
    <property type="match status" value="1"/>
</dbReference>
<name>A0ABM1EIN5_PRICU</name>
<sequence length="643" mass="69334">MIAMEEQHQQGSMSTSAPAGTTAGPSSSSAAGVGSNSSTNSRTSSPASTDKDFDPSADMLIHDFDDERTMEEEEMNESDTSCQDELNDLQKESDMPLEELLNIYGYKEEDEEGESSREGRSSSEEEILSNQDLTLDKDEVARDLLTDEDHDKETSVNELLNSVPVHNTSRLLRSTFGSSQTYQEPGSSSSESDDEDYQPTEGDWKKTIQVGSCFQAQIPDGLCKYGDAPAYENEDKLLWDPVALEEKQIETYLAHVQDPESPPQGGGGGALPACTHVRDDEQALYTLLQCAHNLEEALRRRRMQPVPPTELSLEKFVHGDSKRGQGEAQGRETMLEWEGQSKDTLSLWSEEECRHFENGLRIYGKDFHAIQQNKVRTRSVAELVTFYYLWKKTERHDMFANKVRLEKKKYALHPGITDYMDRFLDEQENPGMLQRDCSASPSLHTLVYGNLEKNAEGAAVERSGSVAAAPQPDVLLQDSAVGSSHSQVAPSEMVDSIRNISPQELTGIIHDLVKSQSGVVDSPAFAAGAPASTTPAGVHTASPTIVTCSGENYAARLPGGAPVVVDHRGEAYEPPAKRPRVGGGGGGEVLDKIQVSVSSVSSSEPASSMVSTSAVAAAAAGLFPGAGAAAAAAGSSPVEALVQ</sequence>
<dbReference type="InterPro" id="IPR045787">
    <property type="entry name" value="MIER1/3_C"/>
</dbReference>
<evidence type="ECO:0000259" key="7">
    <source>
        <dbReference type="PROSITE" id="PS51156"/>
    </source>
</evidence>
<feature type="domain" description="ELM2" evidence="7">
    <location>
        <begin position="206"/>
        <end position="305"/>
    </location>
</feature>
<feature type="compositionally biased region" description="Basic and acidic residues" evidence="6">
    <location>
        <begin position="49"/>
        <end position="67"/>
    </location>
</feature>
<dbReference type="PROSITE" id="PS51156">
    <property type="entry name" value="ELM2"/>
    <property type="match status" value="1"/>
</dbReference>
<keyword evidence="2" id="KW-0678">Repressor</keyword>
<evidence type="ECO:0000313" key="10">
    <source>
        <dbReference type="RefSeq" id="XP_014672056.1"/>
    </source>
</evidence>
<dbReference type="InterPro" id="IPR000949">
    <property type="entry name" value="ELM2_dom"/>
</dbReference>
<evidence type="ECO:0000256" key="4">
    <source>
        <dbReference type="ARBA" id="ARBA00023163"/>
    </source>
</evidence>
<dbReference type="PROSITE" id="PS51293">
    <property type="entry name" value="SANT"/>
    <property type="match status" value="1"/>
</dbReference>
<feature type="compositionally biased region" description="Low complexity" evidence="6">
    <location>
        <begin position="11"/>
        <end position="48"/>
    </location>
</feature>
<dbReference type="InterPro" id="IPR001005">
    <property type="entry name" value="SANT/Myb"/>
</dbReference>
<accession>A0ABM1EIN5</accession>
<evidence type="ECO:0000313" key="9">
    <source>
        <dbReference type="Proteomes" id="UP000695022"/>
    </source>
</evidence>
<dbReference type="InterPro" id="IPR040138">
    <property type="entry name" value="MIER/MTA"/>
</dbReference>
<evidence type="ECO:0000256" key="3">
    <source>
        <dbReference type="ARBA" id="ARBA00023015"/>
    </source>
</evidence>
<feature type="compositionally biased region" description="Polar residues" evidence="6">
    <location>
        <begin position="174"/>
        <end position="186"/>
    </location>
</feature>
<evidence type="ECO:0000256" key="6">
    <source>
        <dbReference type="SAM" id="MobiDB-lite"/>
    </source>
</evidence>
<dbReference type="Gene3D" id="1.10.10.60">
    <property type="entry name" value="Homeodomain-like"/>
    <property type="match status" value="1"/>
</dbReference>
<evidence type="ECO:0000256" key="2">
    <source>
        <dbReference type="ARBA" id="ARBA00022491"/>
    </source>
</evidence>
<dbReference type="InterPro" id="IPR017884">
    <property type="entry name" value="SANT_dom"/>
</dbReference>
<protein>
    <submittedName>
        <fullName evidence="10">Mesoderm induction early response protein 1-like</fullName>
    </submittedName>
</protein>
<feature type="region of interest" description="Disordered" evidence="6">
    <location>
        <begin position="174"/>
        <end position="201"/>
    </location>
</feature>
<evidence type="ECO:0000256" key="5">
    <source>
        <dbReference type="ARBA" id="ARBA00023242"/>
    </source>
</evidence>
<dbReference type="SMART" id="SM00717">
    <property type="entry name" value="SANT"/>
    <property type="match status" value="1"/>
</dbReference>
<keyword evidence="4" id="KW-0804">Transcription</keyword>
<evidence type="ECO:0000256" key="1">
    <source>
        <dbReference type="ARBA" id="ARBA00004123"/>
    </source>
</evidence>
<dbReference type="GeneID" id="106812648"/>
<dbReference type="CDD" id="cd11661">
    <property type="entry name" value="SANT_MTA3_like"/>
    <property type="match status" value="1"/>
</dbReference>
<keyword evidence="5" id="KW-0539">Nucleus</keyword>
<evidence type="ECO:0000259" key="8">
    <source>
        <dbReference type="PROSITE" id="PS51293"/>
    </source>
</evidence>
<comment type="subcellular location">
    <subcellularLocation>
        <location evidence="1">Nucleus</location>
    </subcellularLocation>
</comment>
<dbReference type="Pfam" id="PF01448">
    <property type="entry name" value="ELM2"/>
    <property type="match status" value="1"/>
</dbReference>
<feature type="compositionally biased region" description="Acidic residues" evidence="6">
    <location>
        <begin position="68"/>
        <end position="77"/>
    </location>
</feature>
<reference evidence="10" key="1">
    <citation type="submission" date="2025-08" db="UniProtKB">
        <authorList>
            <consortium name="RefSeq"/>
        </authorList>
    </citation>
    <scope>IDENTIFICATION</scope>
</reference>
<organism evidence="9 10">
    <name type="scientific">Priapulus caudatus</name>
    <name type="common">Priapulid worm</name>
    <dbReference type="NCBI Taxonomy" id="37621"/>
    <lineage>
        <taxon>Eukaryota</taxon>
        <taxon>Metazoa</taxon>
        <taxon>Ecdysozoa</taxon>
        <taxon>Scalidophora</taxon>
        <taxon>Priapulida</taxon>
        <taxon>Priapulimorpha</taxon>
        <taxon>Priapulimorphida</taxon>
        <taxon>Priapulidae</taxon>
        <taxon>Priapulus</taxon>
    </lineage>
</organism>
<feature type="domain" description="SANT" evidence="8">
    <location>
        <begin position="348"/>
        <end position="395"/>
    </location>
</feature>
<gene>
    <name evidence="10" type="primary">LOC106812648</name>
</gene>
<dbReference type="Proteomes" id="UP000695022">
    <property type="component" value="Unplaced"/>
</dbReference>
<dbReference type="Pfam" id="PF19426">
    <property type="entry name" value="MIER1_3_C"/>
    <property type="match status" value="1"/>
</dbReference>